<evidence type="ECO:0000256" key="1">
    <source>
        <dbReference type="SAM" id="Coils"/>
    </source>
</evidence>
<dbReference type="AlphaFoldDB" id="A0A4Q1B922"/>
<dbReference type="EMBL" id="SDIL01000154">
    <property type="protein sequence ID" value="RXK35172.1"/>
    <property type="molecule type" value="Genomic_DNA"/>
</dbReference>
<reference evidence="3 4" key="1">
    <citation type="submission" date="2016-06" db="EMBL/GenBank/DDBJ databases">
        <title>Evolution of pathogenesis and genome organization in the Tremellales.</title>
        <authorList>
            <person name="Cuomo C."/>
            <person name="Litvintseva A."/>
            <person name="Heitman J."/>
            <person name="Chen Y."/>
            <person name="Sun S."/>
            <person name="Springer D."/>
            <person name="Dromer F."/>
            <person name="Young S."/>
            <person name="Zeng Q."/>
            <person name="Chapman S."/>
            <person name="Gujja S."/>
            <person name="Saif S."/>
            <person name="Birren B."/>
        </authorList>
    </citation>
    <scope>NUCLEOTIDE SEQUENCE [LARGE SCALE GENOMIC DNA]</scope>
    <source>
        <strain evidence="3 4">ATCC 28783</strain>
    </source>
</reference>
<feature type="compositionally biased region" description="Basic and acidic residues" evidence="2">
    <location>
        <begin position="42"/>
        <end position="56"/>
    </location>
</feature>
<comment type="caution">
    <text evidence="3">The sequence shown here is derived from an EMBL/GenBank/DDBJ whole genome shotgun (WGS) entry which is preliminary data.</text>
</comment>
<dbReference type="VEuPathDB" id="FungiDB:TREMEDRAFT_46041"/>
<sequence>MNPLAPDPHTHPVDIFSETKRPTTSSQREYNFSSDQRPNVSSDKEAGEEDSVKDFLRSLPTQADPERQALWTQLIQLKTRSLELQIAEARKKEKEAEVELERLRQGVQTWTEGQPRQHSLPTTTVISHTSPGQPSTIPITSPQITSSLDLTNLGMPSSVTLPFSSTIQSPVVPLVPLAHSNQISHDPHGEMAFDLEAMLQSNDLGHLDSAFSWLSDFVDPFATSYTSESIFNPLSSSHVEGSLPIPFSSGLQQDYQLNNSSVVKSESPISPVKRSRSPESLSSPPAKKSKGKFEKKIVIDKHANCMRCRRPMGHVMLRAPKTQIPEPIRVNFLCTGCAHVHLPSSLPDQNMGGGGTGSGGPSIGTVDSRKRMRAAMELQDEGVDEERKRIFCDVCQRVSGAGHVLGSHKEDLGYMCEIICAACESKYQRCTDCGGGGGPRIGIGKWRMRQVFQPGRKTCSLSHSRIGDRPLEIGVHVTPTDFTPEQLKEVIARCKSLWNEKTLARLAVPEMLEIDLPPGASNPLRTYEDIENIISGNWPAREKMIRADGAEPSRFKRLLGLVWAHSKPRRNVRTVDLEEEWQKTTEGEDDNDLSTVLANVRKTNVVIPPGTELINMWGGEWDMQQGSLLISTFIPFEGADGEDSVALSVGEMITHCQDLRLEINAQLQHSAAGGGMQAESVRQVEHLWVVSGGWMPLVRERIADILVRKRSFVHVEEYLTRHPDFVESIKARPYGMHPDLQRIMSSVENGRPPPKPLILVRWLGKDFDAQRILEIKQAEFGGKGKVKRKSKSKS</sequence>
<accession>A0A4Q1B922</accession>
<evidence type="ECO:0000256" key="2">
    <source>
        <dbReference type="SAM" id="MobiDB-lite"/>
    </source>
</evidence>
<feature type="compositionally biased region" description="Polar residues" evidence="2">
    <location>
        <begin position="22"/>
        <end position="41"/>
    </location>
</feature>
<organism evidence="3 4">
    <name type="scientific">Tremella mesenterica</name>
    <name type="common">Jelly fungus</name>
    <dbReference type="NCBI Taxonomy" id="5217"/>
    <lineage>
        <taxon>Eukaryota</taxon>
        <taxon>Fungi</taxon>
        <taxon>Dikarya</taxon>
        <taxon>Basidiomycota</taxon>
        <taxon>Agaricomycotina</taxon>
        <taxon>Tremellomycetes</taxon>
        <taxon>Tremellales</taxon>
        <taxon>Tremellaceae</taxon>
        <taxon>Tremella</taxon>
    </lineage>
</organism>
<keyword evidence="1" id="KW-0175">Coiled coil</keyword>
<feature type="region of interest" description="Disordered" evidence="2">
    <location>
        <begin position="110"/>
        <end position="136"/>
    </location>
</feature>
<feature type="coiled-coil region" evidence="1">
    <location>
        <begin position="77"/>
        <end position="106"/>
    </location>
</feature>
<feature type="region of interest" description="Disordered" evidence="2">
    <location>
        <begin position="260"/>
        <end position="293"/>
    </location>
</feature>
<evidence type="ECO:0000313" key="4">
    <source>
        <dbReference type="Proteomes" id="UP000289152"/>
    </source>
</evidence>
<feature type="compositionally biased region" description="Basic and acidic residues" evidence="2">
    <location>
        <begin position="8"/>
        <end position="21"/>
    </location>
</feature>
<dbReference type="InParanoid" id="A0A4Q1B922"/>
<evidence type="ECO:0000313" key="3">
    <source>
        <dbReference type="EMBL" id="RXK35172.1"/>
    </source>
</evidence>
<keyword evidence="4" id="KW-1185">Reference proteome</keyword>
<feature type="region of interest" description="Disordered" evidence="2">
    <location>
        <begin position="1"/>
        <end position="61"/>
    </location>
</feature>
<proteinExistence type="predicted"/>
<dbReference type="Proteomes" id="UP000289152">
    <property type="component" value="Unassembled WGS sequence"/>
</dbReference>
<name>A0A4Q1B922_TREME</name>
<protein>
    <submittedName>
        <fullName evidence="3">Uncharacterized protein</fullName>
    </submittedName>
</protein>
<gene>
    <name evidence="3" type="ORF">M231_07584</name>
</gene>
<dbReference type="STRING" id="5217.A0A4Q1B922"/>
<dbReference type="OrthoDB" id="2129662at2759"/>